<name>A0A0N0NHE6_9EURO</name>
<keyword evidence="11" id="KW-1185">Reference proteome</keyword>
<reference evidence="10 11" key="1">
    <citation type="submission" date="2015-06" db="EMBL/GenBank/DDBJ databases">
        <title>Draft genome of the ant-associated black yeast Phialophora attae CBS 131958.</title>
        <authorList>
            <person name="Moreno L.F."/>
            <person name="Stielow B.J."/>
            <person name="de Hoog S."/>
            <person name="Vicente V.A."/>
            <person name="Weiss V.A."/>
            <person name="de Vries M."/>
            <person name="Cruz L.M."/>
            <person name="Souza E.M."/>
        </authorList>
    </citation>
    <scope>NUCLEOTIDE SEQUENCE [LARGE SCALE GENOMIC DNA]</scope>
    <source>
        <strain evidence="10 11">CBS 131958</strain>
    </source>
</reference>
<evidence type="ECO:0000313" key="11">
    <source>
        <dbReference type="Proteomes" id="UP000038010"/>
    </source>
</evidence>
<proteinExistence type="predicted"/>
<dbReference type="InterPro" id="IPR039726">
    <property type="entry name" value="Prp40-like"/>
</dbReference>
<evidence type="ECO:0000256" key="5">
    <source>
        <dbReference type="ARBA" id="ARBA00023242"/>
    </source>
</evidence>
<evidence type="ECO:0000256" key="3">
    <source>
        <dbReference type="ARBA" id="ARBA00022737"/>
    </source>
</evidence>
<dbReference type="InterPro" id="IPR036517">
    <property type="entry name" value="FF_domain_sf"/>
</dbReference>
<feature type="domain" description="WW" evidence="8">
    <location>
        <begin position="14"/>
        <end position="47"/>
    </location>
</feature>
<dbReference type="PROSITE" id="PS51676">
    <property type="entry name" value="FF"/>
    <property type="match status" value="2"/>
</dbReference>
<evidence type="ECO:0000259" key="8">
    <source>
        <dbReference type="PROSITE" id="PS50020"/>
    </source>
</evidence>
<dbReference type="CDD" id="cd00201">
    <property type="entry name" value="WW"/>
    <property type="match status" value="1"/>
</dbReference>
<feature type="region of interest" description="Disordered" evidence="7">
    <location>
        <begin position="520"/>
        <end position="743"/>
    </location>
</feature>
<dbReference type="AlphaFoldDB" id="A0A0N0NHE6"/>
<keyword evidence="5" id="KW-0539">Nucleus</keyword>
<dbReference type="SUPFAM" id="SSF81698">
    <property type="entry name" value="FF domain"/>
    <property type="match status" value="5"/>
</dbReference>
<gene>
    <name evidence="10" type="ORF">AB675_4939</name>
</gene>
<dbReference type="GO" id="GO:0003723">
    <property type="term" value="F:RNA binding"/>
    <property type="evidence" value="ECO:0007669"/>
    <property type="project" value="TreeGrafter"/>
</dbReference>
<dbReference type="PROSITE" id="PS50020">
    <property type="entry name" value="WW_DOMAIN_2"/>
    <property type="match status" value="1"/>
</dbReference>
<keyword evidence="2" id="KW-0507">mRNA processing</keyword>
<evidence type="ECO:0000256" key="6">
    <source>
        <dbReference type="SAM" id="Coils"/>
    </source>
</evidence>
<dbReference type="GeneID" id="28736992"/>
<dbReference type="SUPFAM" id="SSF51045">
    <property type="entry name" value="WW domain"/>
    <property type="match status" value="1"/>
</dbReference>
<dbReference type="GO" id="GO:0071004">
    <property type="term" value="C:U2-type prespliceosome"/>
    <property type="evidence" value="ECO:0007669"/>
    <property type="project" value="TreeGrafter"/>
</dbReference>
<organism evidence="10 11">
    <name type="scientific">Cyphellophora attinorum</name>
    <dbReference type="NCBI Taxonomy" id="1664694"/>
    <lineage>
        <taxon>Eukaryota</taxon>
        <taxon>Fungi</taxon>
        <taxon>Dikarya</taxon>
        <taxon>Ascomycota</taxon>
        <taxon>Pezizomycotina</taxon>
        <taxon>Eurotiomycetes</taxon>
        <taxon>Chaetothyriomycetidae</taxon>
        <taxon>Chaetothyriales</taxon>
        <taxon>Cyphellophoraceae</taxon>
        <taxon>Cyphellophora</taxon>
    </lineage>
</organism>
<dbReference type="FunFam" id="1.10.10.440:FF:000013">
    <property type="entry name" value="pre-mRNA-processing protein 40A isoform X1"/>
    <property type="match status" value="1"/>
</dbReference>
<feature type="domain" description="FF" evidence="9">
    <location>
        <begin position="177"/>
        <end position="233"/>
    </location>
</feature>
<accession>A0A0N0NHE6</accession>
<dbReference type="OrthoDB" id="187617at2759"/>
<keyword evidence="4" id="KW-0508">mRNA splicing</keyword>
<feature type="compositionally biased region" description="Basic and acidic residues" evidence="7">
    <location>
        <begin position="558"/>
        <end position="580"/>
    </location>
</feature>
<dbReference type="PANTHER" id="PTHR11864:SF0">
    <property type="entry name" value="PRP40 PRE-MRNA PROCESSING FACTOR 40 HOMOLOG A (YEAST)"/>
    <property type="match status" value="1"/>
</dbReference>
<dbReference type="GO" id="GO:0045292">
    <property type="term" value="P:mRNA cis splicing, via spliceosome"/>
    <property type="evidence" value="ECO:0007669"/>
    <property type="project" value="InterPro"/>
</dbReference>
<dbReference type="Proteomes" id="UP000038010">
    <property type="component" value="Unassembled WGS sequence"/>
</dbReference>
<dbReference type="RefSeq" id="XP_017994564.1">
    <property type="nucleotide sequence ID" value="XM_018145112.1"/>
</dbReference>
<comment type="caution">
    <text evidence="10">The sequence shown here is derived from an EMBL/GenBank/DDBJ whole genome shotgun (WGS) entry which is preliminary data.</text>
</comment>
<dbReference type="VEuPathDB" id="FungiDB:AB675_4939"/>
<dbReference type="Gene3D" id="2.20.70.10">
    <property type="match status" value="1"/>
</dbReference>
<feature type="compositionally biased region" description="Basic and acidic residues" evidence="7">
    <location>
        <begin position="713"/>
        <end position="725"/>
    </location>
</feature>
<dbReference type="PANTHER" id="PTHR11864">
    <property type="entry name" value="PRE-MRNA-PROCESSING PROTEIN PRP40"/>
    <property type="match status" value="1"/>
</dbReference>
<sequence>MQKPKELMTPIERALADQPWKEYTAPDGRKYYSNSQTKATVWEMPAEYRDALDAAQQGSRPHPPAPSFVAGGSTALSAYNPDAPANVYESRKADLALPQISKEVVPDYSTFQDAEAAFMKLLKRMNVQPDWSWEQAMRATIKDTQYRALKDPKDRKAAFEKYAVEVRQQEADRAKDRFAKLRADFLDMLKTHPEIEHFSRWRTIRPILERETVFRAAESEDERKQLFEEYIVDLKKRNIEQEAARRKSALSDLTPILQGLNLEPYTRWSQAQEMLEADERVKADDNFKLLSKSDVLIAFENHIKSLERTFNDARQQQKQNKARLERQCRDGFSELLQDLRNQGKLKANTKWKDVLPLIENDPRYVNMLGQAGSTPLDMFWDAIEEEENALRGRRNDVYDVLEDKRYEVHPKTTFEDFFDVVSTDRRTAKIDKDTLQLIFQRLRDKVVKRNEDEKHAADRHQRRAIDALRSRIKHLEPPVRMSDSWDDVRPRVEKTEEYRALDSEDARKTAFDKVLKRLKEKEEDHERDRERHRPRSRRSDEREHRNGHRDSKHGRLSRSPEPDPYEADRRKAMAAREKQYRKSTGLSPPPDSPRERHRDRDRERDRDRDRDRRRQDDRHGRLDRSPSRQLSSYDRERRDREEERERLYRARGDPRGSRDELNYGDDAKSVAGSERRRRRESDGESAASGDRRSAKRHRRDSRDRRDRPVRKSKTPELKTAEKPESEEPAGVHSGSEEGEIEED</sequence>
<dbReference type="STRING" id="1664694.A0A0N0NHE6"/>
<keyword evidence="6" id="KW-0175">Coiled coil</keyword>
<dbReference type="GO" id="GO:0005685">
    <property type="term" value="C:U1 snRNP"/>
    <property type="evidence" value="ECO:0007669"/>
    <property type="project" value="TreeGrafter"/>
</dbReference>
<keyword evidence="3" id="KW-0677">Repeat</keyword>
<dbReference type="Pfam" id="PF25432">
    <property type="entry name" value="FF_PRPF40A"/>
    <property type="match status" value="1"/>
</dbReference>
<evidence type="ECO:0000256" key="1">
    <source>
        <dbReference type="ARBA" id="ARBA00004123"/>
    </source>
</evidence>
<dbReference type="InterPro" id="IPR002713">
    <property type="entry name" value="FF_domain"/>
</dbReference>
<dbReference type="SMART" id="SM00441">
    <property type="entry name" value="FF"/>
    <property type="match status" value="5"/>
</dbReference>
<dbReference type="Pfam" id="PF01846">
    <property type="entry name" value="FF"/>
    <property type="match status" value="3"/>
</dbReference>
<evidence type="ECO:0000256" key="7">
    <source>
        <dbReference type="SAM" id="MobiDB-lite"/>
    </source>
</evidence>
<feature type="coiled-coil region" evidence="6">
    <location>
        <begin position="296"/>
        <end position="327"/>
    </location>
</feature>
<dbReference type="FunFam" id="1.10.10.440:FF:000033">
    <property type="entry name" value="Formin binding protein (FNB3)"/>
    <property type="match status" value="1"/>
</dbReference>
<feature type="compositionally biased region" description="Basic residues" evidence="7">
    <location>
        <begin position="545"/>
        <end position="556"/>
    </location>
</feature>
<dbReference type="Gene3D" id="1.10.10.440">
    <property type="entry name" value="FF domain"/>
    <property type="match status" value="5"/>
</dbReference>
<dbReference type="InterPro" id="IPR001202">
    <property type="entry name" value="WW_dom"/>
</dbReference>
<evidence type="ECO:0000313" key="10">
    <source>
        <dbReference type="EMBL" id="KPI34601.1"/>
    </source>
</evidence>
<feature type="compositionally biased region" description="Basic and acidic residues" evidence="7">
    <location>
        <begin position="520"/>
        <end position="544"/>
    </location>
</feature>
<comment type="subcellular location">
    <subcellularLocation>
        <location evidence="1">Nucleus</location>
    </subcellularLocation>
</comment>
<feature type="compositionally biased region" description="Basic and acidic residues" evidence="7">
    <location>
        <begin position="592"/>
        <end position="626"/>
    </location>
</feature>
<dbReference type="SMART" id="SM00456">
    <property type="entry name" value="WW"/>
    <property type="match status" value="1"/>
</dbReference>
<evidence type="ECO:0000259" key="9">
    <source>
        <dbReference type="PROSITE" id="PS51676"/>
    </source>
</evidence>
<dbReference type="InterPro" id="IPR036020">
    <property type="entry name" value="WW_dom_sf"/>
</dbReference>
<dbReference type="FunFam" id="1.10.10.440:FF:000034">
    <property type="entry name" value="Formin binding protein (FNB3)"/>
    <property type="match status" value="1"/>
</dbReference>
<evidence type="ECO:0000256" key="2">
    <source>
        <dbReference type="ARBA" id="ARBA00022664"/>
    </source>
</evidence>
<feature type="domain" description="FF" evidence="9">
    <location>
        <begin position="323"/>
        <end position="385"/>
    </location>
</feature>
<feature type="compositionally biased region" description="Basic and acidic residues" evidence="7">
    <location>
        <begin position="633"/>
        <end position="668"/>
    </location>
</feature>
<dbReference type="EMBL" id="LFJN01000055">
    <property type="protein sequence ID" value="KPI34601.1"/>
    <property type="molecule type" value="Genomic_DNA"/>
</dbReference>
<protein>
    <submittedName>
        <fullName evidence="10">Pre-mRNA-processing protein prp40</fullName>
    </submittedName>
</protein>
<evidence type="ECO:0000256" key="4">
    <source>
        <dbReference type="ARBA" id="ARBA00023187"/>
    </source>
</evidence>
<dbReference type="FunFam" id="1.10.10.440:FF:000027">
    <property type="entry name" value="Formin binding protein (FNB3)"/>
    <property type="match status" value="1"/>
</dbReference>
<dbReference type="Pfam" id="PF00397">
    <property type="entry name" value="WW"/>
    <property type="match status" value="1"/>
</dbReference>